<dbReference type="AlphaFoldDB" id="A0AAE0N4G5"/>
<dbReference type="Gene3D" id="1.25.40.20">
    <property type="entry name" value="Ankyrin repeat-containing domain"/>
    <property type="match status" value="2"/>
</dbReference>
<keyword evidence="3 4" id="KW-0040">ANK repeat</keyword>
<sequence>MFGTFGYHLPRIASLLARHGADIDFHRAGSGMTPLRYAAQRGNLIMVKTLTGMGANLTIEGPLGIQAIHAAVQFGHSEVVRFFLDEAGLDSQVEASHFDERALKRDNSCNLLHFAAMGDGGVGMIDLLAGRGLDPLSTSANSKSPLYYAISNQNLALVQHLHSKGANIVPALLDTAETESLGDLLAGEGNSIDLDSQGPDGRTAASIYAEEGRVTALKSLISAGASATFVDGSGRSPLLWAAFLGNISAVKYFALKRAIVSFDDMAVALEHHISSPAASQIFVHDLILAFAQPFDEEIALKLLELGIERGWEHVVAAALRAPSPLSPFH</sequence>
<dbReference type="Proteomes" id="UP001285441">
    <property type="component" value="Unassembled WGS sequence"/>
</dbReference>
<dbReference type="PANTHER" id="PTHR24161:SF85">
    <property type="entry name" value="PALMITOYLTRANSFERASE HIP14"/>
    <property type="match status" value="1"/>
</dbReference>
<dbReference type="EMBL" id="JAULSW010000009">
    <property type="protein sequence ID" value="KAK3369885.1"/>
    <property type="molecule type" value="Genomic_DNA"/>
</dbReference>
<proteinExistence type="predicted"/>
<protein>
    <recommendedName>
        <fullName evidence="1">protein S-acyltransferase</fullName>
        <ecNumber evidence="1">2.3.1.225</ecNumber>
    </recommendedName>
</protein>
<name>A0AAE0N4G5_9PEZI</name>
<dbReference type="InterPro" id="IPR036770">
    <property type="entry name" value="Ankyrin_rpt-contain_sf"/>
</dbReference>
<dbReference type="GO" id="GO:0019706">
    <property type="term" value="F:protein-cysteine S-palmitoyltransferase activity"/>
    <property type="evidence" value="ECO:0007669"/>
    <property type="project" value="UniProtKB-EC"/>
</dbReference>
<feature type="repeat" description="ANK" evidence="4">
    <location>
        <begin position="30"/>
        <end position="62"/>
    </location>
</feature>
<evidence type="ECO:0000256" key="4">
    <source>
        <dbReference type="PROSITE-ProRule" id="PRU00023"/>
    </source>
</evidence>
<reference evidence="5" key="2">
    <citation type="submission" date="2023-06" db="EMBL/GenBank/DDBJ databases">
        <authorList>
            <consortium name="Lawrence Berkeley National Laboratory"/>
            <person name="Haridas S."/>
            <person name="Hensen N."/>
            <person name="Bonometti L."/>
            <person name="Westerberg I."/>
            <person name="Brannstrom I.O."/>
            <person name="Guillou S."/>
            <person name="Cros-Aarteil S."/>
            <person name="Calhoun S."/>
            <person name="Kuo A."/>
            <person name="Mondo S."/>
            <person name="Pangilinan J."/>
            <person name="Riley R."/>
            <person name="LaButti K."/>
            <person name="Andreopoulos B."/>
            <person name="Lipzen A."/>
            <person name="Chen C."/>
            <person name="Yanf M."/>
            <person name="Daum C."/>
            <person name="Ng V."/>
            <person name="Clum A."/>
            <person name="Steindorff A."/>
            <person name="Ohm R."/>
            <person name="Martin F."/>
            <person name="Silar P."/>
            <person name="Natvig D."/>
            <person name="Lalanne C."/>
            <person name="Gautier V."/>
            <person name="Ament-velasquez S.L."/>
            <person name="Kruys A."/>
            <person name="Hutchinson M.I."/>
            <person name="Powell A.J."/>
            <person name="Barry K."/>
            <person name="Miller A.N."/>
            <person name="Grigoriev I.V."/>
            <person name="Debuchy R."/>
            <person name="Gladieux P."/>
            <person name="Thoren M.H."/>
            <person name="Johannesson H."/>
        </authorList>
    </citation>
    <scope>NUCLEOTIDE SEQUENCE</scope>
    <source>
        <strain evidence="5">CBS 232.78</strain>
    </source>
</reference>
<reference evidence="5" key="1">
    <citation type="journal article" date="2023" name="Mol. Phylogenet. Evol.">
        <title>Genome-scale phylogeny and comparative genomics of the fungal order Sordariales.</title>
        <authorList>
            <person name="Hensen N."/>
            <person name="Bonometti L."/>
            <person name="Westerberg I."/>
            <person name="Brannstrom I.O."/>
            <person name="Guillou S."/>
            <person name="Cros-Aarteil S."/>
            <person name="Calhoun S."/>
            <person name="Haridas S."/>
            <person name="Kuo A."/>
            <person name="Mondo S."/>
            <person name="Pangilinan J."/>
            <person name="Riley R."/>
            <person name="LaButti K."/>
            <person name="Andreopoulos B."/>
            <person name="Lipzen A."/>
            <person name="Chen C."/>
            <person name="Yan M."/>
            <person name="Daum C."/>
            <person name="Ng V."/>
            <person name="Clum A."/>
            <person name="Steindorff A."/>
            <person name="Ohm R.A."/>
            <person name="Martin F."/>
            <person name="Silar P."/>
            <person name="Natvig D.O."/>
            <person name="Lalanne C."/>
            <person name="Gautier V."/>
            <person name="Ament-Velasquez S.L."/>
            <person name="Kruys A."/>
            <person name="Hutchinson M.I."/>
            <person name="Powell A.J."/>
            <person name="Barry K."/>
            <person name="Miller A.N."/>
            <person name="Grigoriev I.V."/>
            <person name="Debuchy R."/>
            <person name="Gladieux P."/>
            <person name="Hiltunen Thoren M."/>
            <person name="Johannesson H."/>
        </authorList>
    </citation>
    <scope>NUCLEOTIDE SEQUENCE</scope>
    <source>
        <strain evidence="5">CBS 232.78</strain>
    </source>
</reference>
<dbReference type="SMART" id="SM00248">
    <property type="entry name" value="ANK"/>
    <property type="match status" value="6"/>
</dbReference>
<dbReference type="SUPFAM" id="SSF48403">
    <property type="entry name" value="Ankyrin repeat"/>
    <property type="match status" value="1"/>
</dbReference>
<organism evidence="5 6">
    <name type="scientific">Podospora didyma</name>
    <dbReference type="NCBI Taxonomy" id="330526"/>
    <lineage>
        <taxon>Eukaryota</taxon>
        <taxon>Fungi</taxon>
        <taxon>Dikarya</taxon>
        <taxon>Ascomycota</taxon>
        <taxon>Pezizomycotina</taxon>
        <taxon>Sordariomycetes</taxon>
        <taxon>Sordariomycetidae</taxon>
        <taxon>Sordariales</taxon>
        <taxon>Podosporaceae</taxon>
        <taxon>Podospora</taxon>
    </lineage>
</organism>
<evidence type="ECO:0000313" key="5">
    <source>
        <dbReference type="EMBL" id="KAK3369885.1"/>
    </source>
</evidence>
<keyword evidence="6" id="KW-1185">Reference proteome</keyword>
<dbReference type="PROSITE" id="PS50297">
    <property type="entry name" value="ANK_REP_REGION"/>
    <property type="match status" value="2"/>
</dbReference>
<evidence type="ECO:0000313" key="6">
    <source>
        <dbReference type="Proteomes" id="UP001285441"/>
    </source>
</evidence>
<feature type="repeat" description="ANK" evidence="4">
    <location>
        <begin position="141"/>
        <end position="168"/>
    </location>
</feature>
<accession>A0AAE0N4G5</accession>
<dbReference type="Pfam" id="PF12796">
    <property type="entry name" value="Ank_2"/>
    <property type="match status" value="2"/>
</dbReference>
<evidence type="ECO:0000256" key="2">
    <source>
        <dbReference type="ARBA" id="ARBA00022737"/>
    </source>
</evidence>
<dbReference type="PANTHER" id="PTHR24161">
    <property type="entry name" value="ANK_REP_REGION DOMAIN-CONTAINING PROTEIN-RELATED"/>
    <property type="match status" value="1"/>
</dbReference>
<evidence type="ECO:0000256" key="1">
    <source>
        <dbReference type="ARBA" id="ARBA00012210"/>
    </source>
</evidence>
<keyword evidence="2" id="KW-0677">Repeat</keyword>
<dbReference type="PROSITE" id="PS50088">
    <property type="entry name" value="ANK_REPEAT"/>
    <property type="match status" value="2"/>
</dbReference>
<comment type="caution">
    <text evidence="5">The sequence shown here is derived from an EMBL/GenBank/DDBJ whole genome shotgun (WGS) entry which is preliminary data.</text>
</comment>
<dbReference type="EC" id="2.3.1.225" evidence="1"/>
<evidence type="ECO:0000256" key="3">
    <source>
        <dbReference type="ARBA" id="ARBA00023043"/>
    </source>
</evidence>
<gene>
    <name evidence="5" type="ORF">B0H63DRAFT_440169</name>
</gene>
<dbReference type="InterPro" id="IPR002110">
    <property type="entry name" value="Ankyrin_rpt"/>
</dbReference>